<keyword evidence="1" id="KW-0811">Translocation</keyword>
<evidence type="ECO:0000313" key="4">
    <source>
        <dbReference type="EMBL" id="CCC89959.1"/>
    </source>
</evidence>
<protein>
    <recommendedName>
        <fullName evidence="1">Mitochondrial import inner membrane translocase subunit TIM50</fullName>
    </recommendedName>
</protein>
<dbReference type="VEuPathDB" id="TriTrypDB:TcIL3000_4_410"/>
<feature type="compositionally biased region" description="Basic residues" evidence="2">
    <location>
        <begin position="1"/>
        <end position="10"/>
    </location>
</feature>
<dbReference type="PROSITE" id="PS50969">
    <property type="entry name" value="FCP1"/>
    <property type="match status" value="1"/>
</dbReference>
<sequence>MARRRRKRSPSRTSPDGDQRRYKRAARTQCGRRRQPGDNDGLTPLSSTSVSPTSPLTRLADSRFICSDHDDEESSLFSDFDDINEIIQEFLLDDSDSSDSDDECFTLSDVKILRATHPSFCSVPRGSVQGGVQGRGNTSVRQRRRAPGAYSARKRPLLRQGGGPQAAPLSIVVDLDETLVASRAGSIHLRPHIKEFIDACHAEGCEIVIWSAATPSYVNAIVRAVAAVSQRRVWYHHIITRHHSWYRENCGGVKDLSELGRPLGRVLLLENSTLSIQRQPQNSILVEDYIQPNLQDNTLHILAGIVRRVATGMRCRNGGVCDTVARLLSVDPELQALSFLVSLNEDCASTVVEMYPTRAEISCWGLRYSPQALLSQRRYGGTHPLVVRSG</sequence>
<gene>
    <name evidence="4" type="ORF">TCIL3000_4_410</name>
</gene>
<keyword evidence="1" id="KW-0809">Transit peptide</keyword>
<dbReference type="AlphaFoldDB" id="G0UKQ4"/>
<dbReference type="PANTHER" id="PTHR12210">
    <property type="entry name" value="DULLARD PROTEIN PHOSPHATASE"/>
    <property type="match status" value="1"/>
</dbReference>
<feature type="domain" description="FCP1 homology" evidence="3">
    <location>
        <begin position="164"/>
        <end position="309"/>
    </location>
</feature>
<dbReference type="InterPro" id="IPR023214">
    <property type="entry name" value="HAD_sf"/>
</dbReference>
<dbReference type="InterPro" id="IPR004274">
    <property type="entry name" value="FCP1_dom"/>
</dbReference>
<proteinExistence type="inferred from homology"/>
<evidence type="ECO:0000256" key="1">
    <source>
        <dbReference type="RuleBase" id="RU365079"/>
    </source>
</evidence>
<dbReference type="EMBL" id="HE575317">
    <property type="protein sequence ID" value="CCC89959.1"/>
    <property type="molecule type" value="Genomic_DNA"/>
</dbReference>
<comment type="subcellular location">
    <subcellularLocation>
        <location evidence="1">Mitochondrion inner membrane</location>
        <topology evidence="1">Single-pass membrane protein</topology>
    </subcellularLocation>
</comment>
<keyword evidence="1" id="KW-0496">Mitochondrion</keyword>
<dbReference type="SUPFAM" id="SSF56784">
    <property type="entry name" value="HAD-like"/>
    <property type="match status" value="1"/>
</dbReference>
<reference evidence="4" key="1">
    <citation type="journal article" date="2012" name="Proc. Natl. Acad. Sci. U.S.A.">
        <title>Antigenic diversity is generated by distinct evolutionary mechanisms in African trypanosome species.</title>
        <authorList>
            <person name="Jackson A.P."/>
            <person name="Berry A."/>
            <person name="Aslett M."/>
            <person name="Allison H.C."/>
            <person name="Burton P."/>
            <person name="Vavrova-Anderson J."/>
            <person name="Brown R."/>
            <person name="Browne H."/>
            <person name="Corton N."/>
            <person name="Hauser H."/>
            <person name="Gamble J."/>
            <person name="Gilderthorp R."/>
            <person name="Marcello L."/>
            <person name="McQuillan J."/>
            <person name="Otto T.D."/>
            <person name="Quail M.A."/>
            <person name="Sanders M.J."/>
            <person name="van Tonder A."/>
            <person name="Ginger M.L."/>
            <person name="Field M.C."/>
            <person name="Barry J.D."/>
            <person name="Hertz-Fowler C."/>
            <person name="Berriman M."/>
        </authorList>
    </citation>
    <scope>NUCLEOTIDE SEQUENCE</scope>
    <source>
        <strain evidence="4">IL3000</strain>
    </source>
</reference>
<feature type="compositionally biased region" description="Low complexity" evidence="2">
    <location>
        <begin position="42"/>
        <end position="55"/>
    </location>
</feature>
<comment type="function">
    <text evidence="1">Essential component of the TIM23 complex, a complex that mediates the translocation of transit peptide-containing proteins across the mitochondrial inner membrane.</text>
</comment>
<feature type="region of interest" description="Disordered" evidence="2">
    <location>
        <begin position="126"/>
        <end position="165"/>
    </location>
</feature>
<dbReference type="GO" id="GO:0015031">
    <property type="term" value="P:protein transport"/>
    <property type="evidence" value="ECO:0007669"/>
    <property type="project" value="UniProtKB-KW"/>
</dbReference>
<feature type="region of interest" description="Disordered" evidence="2">
    <location>
        <begin position="1"/>
        <end position="55"/>
    </location>
</feature>
<dbReference type="Pfam" id="PF03031">
    <property type="entry name" value="NIF"/>
    <property type="match status" value="1"/>
</dbReference>
<comment type="subunit">
    <text evidence="1">Component of the TIM23 complex.</text>
</comment>
<keyword evidence="1" id="KW-0653">Protein transport</keyword>
<feature type="compositionally biased region" description="Basic residues" evidence="2">
    <location>
        <begin position="141"/>
        <end position="157"/>
    </location>
</feature>
<dbReference type="InterPro" id="IPR036412">
    <property type="entry name" value="HAD-like_sf"/>
</dbReference>
<dbReference type="GO" id="GO:0005744">
    <property type="term" value="C:TIM23 mitochondrial import inner membrane translocase complex"/>
    <property type="evidence" value="ECO:0007669"/>
    <property type="project" value="UniProtKB-UniRule"/>
</dbReference>
<evidence type="ECO:0000256" key="2">
    <source>
        <dbReference type="SAM" id="MobiDB-lite"/>
    </source>
</evidence>
<accession>G0UKQ4</accession>
<comment type="similarity">
    <text evidence="1">Belongs to the TIM50 family.</text>
</comment>
<keyword evidence="1" id="KW-0813">Transport</keyword>
<name>G0UKQ4_TRYCI</name>
<feature type="compositionally biased region" description="Basic residues" evidence="2">
    <location>
        <begin position="21"/>
        <end position="34"/>
    </location>
</feature>
<dbReference type="SMART" id="SM00577">
    <property type="entry name" value="CPDc"/>
    <property type="match status" value="1"/>
</dbReference>
<organism evidence="4">
    <name type="scientific">Trypanosoma congolense (strain IL3000)</name>
    <dbReference type="NCBI Taxonomy" id="1068625"/>
    <lineage>
        <taxon>Eukaryota</taxon>
        <taxon>Discoba</taxon>
        <taxon>Euglenozoa</taxon>
        <taxon>Kinetoplastea</taxon>
        <taxon>Metakinetoplastina</taxon>
        <taxon>Trypanosomatida</taxon>
        <taxon>Trypanosomatidae</taxon>
        <taxon>Trypanosoma</taxon>
        <taxon>Nannomonas</taxon>
    </lineage>
</organism>
<evidence type="ECO:0000259" key="3">
    <source>
        <dbReference type="PROSITE" id="PS50969"/>
    </source>
</evidence>
<dbReference type="Gene3D" id="3.40.50.1000">
    <property type="entry name" value="HAD superfamily/HAD-like"/>
    <property type="match status" value="1"/>
</dbReference>
<dbReference type="InterPro" id="IPR050365">
    <property type="entry name" value="TIM50"/>
</dbReference>